<feature type="binding site" evidence="7">
    <location>
        <position position="56"/>
    </location>
    <ligand>
        <name>Zn(2+)</name>
        <dbReference type="ChEBI" id="CHEBI:29105"/>
        <label>1</label>
    </ligand>
</feature>
<dbReference type="HAMAP" id="MF_01374">
    <property type="entry name" value="Glyoxalase_2"/>
    <property type="match status" value="1"/>
</dbReference>
<comment type="function">
    <text evidence="7">Thiolesterase that catalyzes the hydrolysis of S-D-lactoyl-glutathione to form glutathione and D-lactic acid.</text>
</comment>
<dbReference type="AlphaFoldDB" id="A0A135I6Y9"/>
<dbReference type="NCBIfam" id="TIGR03413">
    <property type="entry name" value="GSH_gloB"/>
    <property type="match status" value="1"/>
</dbReference>
<evidence type="ECO:0000259" key="8">
    <source>
        <dbReference type="SMART" id="SM00849"/>
    </source>
</evidence>
<feature type="binding site" evidence="7">
    <location>
        <position position="54"/>
    </location>
    <ligand>
        <name>Zn(2+)</name>
        <dbReference type="ChEBI" id="CHEBI:29105"/>
        <label>1</label>
    </ligand>
</feature>
<evidence type="ECO:0000313" key="10">
    <source>
        <dbReference type="Proteomes" id="UP000070529"/>
    </source>
</evidence>
<dbReference type="InterPro" id="IPR035680">
    <property type="entry name" value="Clx_II_MBL"/>
</dbReference>
<dbReference type="SUPFAM" id="SSF56281">
    <property type="entry name" value="Metallo-hydrolase/oxidoreductase"/>
    <property type="match status" value="1"/>
</dbReference>
<dbReference type="GO" id="GO:0004416">
    <property type="term" value="F:hydroxyacylglutathione hydrolase activity"/>
    <property type="evidence" value="ECO:0007669"/>
    <property type="project" value="UniProtKB-UniRule"/>
</dbReference>
<feature type="binding site" evidence="7">
    <location>
        <position position="58"/>
    </location>
    <ligand>
        <name>Zn(2+)</name>
        <dbReference type="ChEBI" id="CHEBI:29105"/>
        <label>2</label>
    </ligand>
</feature>
<name>A0A135I6Y9_9GAMM</name>
<organism evidence="9 10">
    <name type="scientific">Enterovibrio coralii</name>
    <dbReference type="NCBI Taxonomy" id="294935"/>
    <lineage>
        <taxon>Bacteria</taxon>
        <taxon>Pseudomonadati</taxon>
        <taxon>Pseudomonadota</taxon>
        <taxon>Gammaproteobacteria</taxon>
        <taxon>Vibrionales</taxon>
        <taxon>Vibrionaceae</taxon>
        <taxon>Enterovibrio</taxon>
    </lineage>
</organism>
<dbReference type="PANTHER" id="PTHR43705:SF1">
    <property type="entry name" value="HYDROXYACYLGLUTATHIONE HYDROLASE GLOB"/>
    <property type="match status" value="1"/>
</dbReference>
<evidence type="ECO:0000256" key="6">
    <source>
        <dbReference type="ARBA" id="ARBA00022833"/>
    </source>
</evidence>
<comment type="catalytic activity">
    <reaction evidence="1 7">
        <text>an S-(2-hydroxyacyl)glutathione + H2O = a 2-hydroxy carboxylate + glutathione + H(+)</text>
        <dbReference type="Rhea" id="RHEA:21864"/>
        <dbReference type="ChEBI" id="CHEBI:15377"/>
        <dbReference type="ChEBI" id="CHEBI:15378"/>
        <dbReference type="ChEBI" id="CHEBI:57925"/>
        <dbReference type="ChEBI" id="CHEBI:58896"/>
        <dbReference type="ChEBI" id="CHEBI:71261"/>
        <dbReference type="EC" id="3.1.2.6"/>
    </reaction>
</comment>
<feature type="binding site" evidence="7">
    <location>
        <position position="111"/>
    </location>
    <ligand>
        <name>Zn(2+)</name>
        <dbReference type="ChEBI" id="CHEBI:29105"/>
        <label>1</label>
    </ligand>
</feature>
<evidence type="ECO:0000256" key="4">
    <source>
        <dbReference type="ARBA" id="ARBA00022723"/>
    </source>
</evidence>
<dbReference type="GO" id="GO:0046872">
    <property type="term" value="F:metal ion binding"/>
    <property type="evidence" value="ECO:0007669"/>
    <property type="project" value="UniProtKB-KW"/>
</dbReference>
<feature type="binding site" evidence="7">
    <location>
        <position position="128"/>
    </location>
    <ligand>
        <name>Zn(2+)</name>
        <dbReference type="ChEBI" id="CHEBI:29105"/>
        <label>1</label>
    </ligand>
</feature>
<protein>
    <recommendedName>
        <fullName evidence="7">Hydroxyacylglutathione hydrolase</fullName>
        <ecNumber evidence="7">3.1.2.6</ecNumber>
    </recommendedName>
    <alternativeName>
        <fullName evidence="7">Glyoxalase II</fullName>
        <shortName evidence="7">Glx II</shortName>
    </alternativeName>
</protein>
<evidence type="ECO:0000256" key="3">
    <source>
        <dbReference type="ARBA" id="ARBA00006759"/>
    </source>
</evidence>
<keyword evidence="6 7" id="KW-0862">Zinc</keyword>
<dbReference type="CDD" id="cd07723">
    <property type="entry name" value="hydroxyacylglutathione_hydrolase_MBL-fold"/>
    <property type="match status" value="1"/>
</dbReference>
<dbReference type="SMART" id="SM00849">
    <property type="entry name" value="Lactamase_B"/>
    <property type="match status" value="1"/>
</dbReference>
<dbReference type="EC" id="3.1.2.6" evidence="7"/>
<gene>
    <name evidence="7" type="primary">gloB</name>
    <name evidence="9" type="ORF">ATN88_00180</name>
</gene>
<dbReference type="EMBL" id="LNTY01000034">
    <property type="protein sequence ID" value="KXF81222.1"/>
    <property type="molecule type" value="Genomic_DNA"/>
</dbReference>
<dbReference type="Pfam" id="PF16123">
    <property type="entry name" value="HAGH_C"/>
    <property type="match status" value="1"/>
</dbReference>
<comment type="cofactor">
    <cofactor evidence="7">
        <name>Zn(2+)</name>
        <dbReference type="ChEBI" id="CHEBI:29105"/>
    </cofactor>
    <text evidence="7">Binds 2 Zn(2+) ions per subunit.</text>
</comment>
<comment type="caution">
    <text evidence="9">The sequence shown here is derived from an EMBL/GenBank/DDBJ whole genome shotgun (WGS) entry which is preliminary data.</text>
</comment>
<dbReference type="GO" id="GO:0019243">
    <property type="term" value="P:methylglyoxal catabolic process to D-lactate via S-lactoyl-glutathione"/>
    <property type="evidence" value="ECO:0007669"/>
    <property type="project" value="UniProtKB-UniRule"/>
</dbReference>
<dbReference type="STRING" id="294935.ATN88_00180"/>
<feature type="binding site" evidence="7">
    <location>
        <position position="59"/>
    </location>
    <ligand>
        <name>Zn(2+)</name>
        <dbReference type="ChEBI" id="CHEBI:29105"/>
        <label>2</label>
    </ligand>
</feature>
<dbReference type="InterPro" id="IPR001279">
    <property type="entry name" value="Metallo-B-lactamas"/>
</dbReference>
<feature type="binding site" evidence="7">
    <location>
        <position position="128"/>
    </location>
    <ligand>
        <name>Zn(2+)</name>
        <dbReference type="ChEBI" id="CHEBI:29105"/>
        <label>2</label>
    </ligand>
</feature>
<evidence type="ECO:0000256" key="5">
    <source>
        <dbReference type="ARBA" id="ARBA00022801"/>
    </source>
</evidence>
<feature type="binding site" evidence="7">
    <location>
        <position position="166"/>
    </location>
    <ligand>
        <name>Zn(2+)</name>
        <dbReference type="ChEBI" id="CHEBI:29105"/>
        <label>2</label>
    </ligand>
</feature>
<dbReference type="InterPro" id="IPR017782">
    <property type="entry name" value="Hydroxyacylglutathione_Hdrlase"/>
</dbReference>
<dbReference type="InterPro" id="IPR036866">
    <property type="entry name" value="RibonucZ/Hydroxyglut_hydro"/>
</dbReference>
<keyword evidence="4 7" id="KW-0479">Metal-binding</keyword>
<dbReference type="RefSeq" id="WP_067415685.1">
    <property type="nucleotide sequence ID" value="NZ_LNTY01000034.1"/>
</dbReference>
<reference evidence="9 10" key="1">
    <citation type="submission" date="2015-11" db="EMBL/GenBank/DDBJ databases">
        <title>Genomic Taxonomy of the Vibrionaceae.</title>
        <authorList>
            <person name="Gomez-Gil B."/>
            <person name="Enciso-Ibarra J."/>
        </authorList>
    </citation>
    <scope>NUCLEOTIDE SEQUENCE [LARGE SCALE GENOMIC DNA]</scope>
    <source>
        <strain evidence="9 10">CAIM 912</strain>
    </source>
</reference>
<dbReference type="UniPathway" id="UPA00619">
    <property type="reaction ID" value="UER00676"/>
</dbReference>
<feature type="domain" description="Metallo-beta-lactamase" evidence="8">
    <location>
        <begin position="12"/>
        <end position="166"/>
    </location>
</feature>
<dbReference type="PANTHER" id="PTHR43705">
    <property type="entry name" value="HYDROXYACYLGLUTATHIONE HYDROLASE"/>
    <property type="match status" value="1"/>
</dbReference>
<evidence type="ECO:0000313" key="9">
    <source>
        <dbReference type="EMBL" id="KXF81222.1"/>
    </source>
</evidence>
<comment type="pathway">
    <text evidence="2 7">Secondary metabolite metabolism; methylglyoxal degradation; (R)-lactate from methylglyoxal: step 2/2.</text>
</comment>
<proteinExistence type="inferred from homology"/>
<dbReference type="Gene3D" id="3.60.15.10">
    <property type="entry name" value="Ribonuclease Z/Hydroxyacylglutathione hydrolase-like"/>
    <property type="match status" value="1"/>
</dbReference>
<dbReference type="PIRSF" id="PIRSF005457">
    <property type="entry name" value="Glx"/>
    <property type="match status" value="1"/>
</dbReference>
<evidence type="ECO:0000256" key="2">
    <source>
        <dbReference type="ARBA" id="ARBA00004963"/>
    </source>
</evidence>
<comment type="similarity">
    <text evidence="3 7">Belongs to the metallo-beta-lactamase superfamily. Glyoxalase II family.</text>
</comment>
<dbReference type="OrthoDB" id="9802248at2"/>
<keyword evidence="5 7" id="KW-0378">Hydrolase</keyword>
<dbReference type="InterPro" id="IPR050110">
    <property type="entry name" value="Glyoxalase_II_hydrolase"/>
</dbReference>
<sequence>MLSVSSIPAFNDNYIWLLKNDDNHCVVVDPGDASPVIQTLSEQGLTLDGILLTHHHNDHIGGVGELLARFPALFIYGPNTARFPQVTHPVADNDTFTLYGENFTVFQVPGHTLDHIAYYAEGMLFCGDTLFSGGCGRLFEGTPEQMHTSLTKLASLPEDTKVYCAHEYTQSNINFAIAVEPNNDALVSYAYDVKALRAENQSTLPSSIALEKAINPFLRAHIDSVKNAVTERAQGVSDVETFAALRRWKDDF</sequence>
<dbReference type="Pfam" id="PF00753">
    <property type="entry name" value="Lactamase_B"/>
    <property type="match status" value="1"/>
</dbReference>
<comment type="subunit">
    <text evidence="7">Monomer.</text>
</comment>
<accession>A0A135I6Y9</accession>
<keyword evidence="10" id="KW-1185">Reference proteome</keyword>
<evidence type="ECO:0000256" key="1">
    <source>
        <dbReference type="ARBA" id="ARBA00001623"/>
    </source>
</evidence>
<evidence type="ECO:0000256" key="7">
    <source>
        <dbReference type="HAMAP-Rule" id="MF_01374"/>
    </source>
</evidence>
<dbReference type="InterPro" id="IPR032282">
    <property type="entry name" value="HAGH_C"/>
</dbReference>
<dbReference type="Proteomes" id="UP000070529">
    <property type="component" value="Unassembled WGS sequence"/>
</dbReference>